<accession>A0AAV3S0I5</accession>
<dbReference type="InterPro" id="IPR040353">
    <property type="entry name" value="FLX/FLX-like"/>
</dbReference>
<evidence type="ECO:0000256" key="2">
    <source>
        <dbReference type="ARBA" id="ARBA00022473"/>
    </source>
</evidence>
<dbReference type="PANTHER" id="PTHR33405">
    <property type="entry name" value="PROTEIN FLX-LIKE 2"/>
    <property type="match status" value="1"/>
</dbReference>
<keyword evidence="3" id="KW-0221">Differentiation</keyword>
<dbReference type="GO" id="GO:0030154">
    <property type="term" value="P:cell differentiation"/>
    <property type="evidence" value="ECO:0007669"/>
    <property type="project" value="UniProtKB-KW"/>
</dbReference>
<dbReference type="Proteomes" id="UP001454036">
    <property type="component" value="Unassembled WGS sequence"/>
</dbReference>
<reference evidence="7 8" key="1">
    <citation type="submission" date="2024-01" db="EMBL/GenBank/DDBJ databases">
        <title>The complete chloroplast genome sequence of Lithospermum erythrorhizon: insights into the phylogenetic relationship among Boraginaceae species and the maternal lineages of purple gromwells.</title>
        <authorList>
            <person name="Okada T."/>
            <person name="Watanabe K."/>
        </authorList>
    </citation>
    <scope>NUCLEOTIDE SEQUENCE [LARGE SCALE GENOMIC DNA]</scope>
</reference>
<evidence type="ECO:0000256" key="3">
    <source>
        <dbReference type="ARBA" id="ARBA00022782"/>
    </source>
</evidence>
<evidence type="ECO:0000256" key="1">
    <source>
        <dbReference type="ARBA" id="ARBA00005405"/>
    </source>
</evidence>
<dbReference type="EMBL" id="BAABME010012922">
    <property type="protein sequence ID" value="GAA0185641.1"/>
    <property type="molecule type" value="Genomic_DNA"/>
</dbReference>
<dbReference type="PANTHER" id="PTHR33405:SF19">
    <property type="entry name" value="OS08G0430100 PROTEIN"/>
    <property type="match status" value="1"/>
</dbReference>
<dbReference type="GO" id="GO:0009908">
    <property type="term" value="P:flower development"/>
    <property type="evidence" value="ECO:0007669"/>
    <property type="project" value="UniProtKB-KW"/>
</dbReference>
<comment type="caution">
    <text evidence="7">The sequence shown here is derived from an EMBL/GenBank/DDBJ whole genome shotgun (WGS) entry which is preliminary data.</text>
</comment>
<keyword evidence="8" id="KW-1185">Reference proteome</keyword>
<keyword evidence="5" id="KW-0287">Flowering</keyword>
<proteinExistence type="inferred from homology"/>
<feature type="coiled-coil region" evidence="6">
    <location>
        <begin position="106"/>
        <end position="147"/>
    </location>
</feature>
<evidence type="ECO:0000256" key="6">
    <source>
        <dbReference type="SAM" id="Coils"/>
    </source>
</evidence>
<gene>
    <name evidence="7" type="ORF">LIER_32929</name>
</gene>
<keyword evidence="2" id="KW-0217">Developmental protein</keyword>
<protein>
    <recommendedName>
        <fullName evidence="9">Protein FLX-like 3</fullName>
    </recommendedName>
</protein>
<evidence type="ECO:0000313" key="8">
    <source>
        <dbReference type="Proteomes" id="UP001454036"/>
    </source>
</evidence>
<dbReference type="AlphaFoldDB" id="A0AAV3S0I5"/>
<name>A0AAV3S0I5_LITER</name>
<evidence type="ECO:0008006" key="9">
    <source>
        <dbReference type="Google" id="ProtNLM"/>
    </source>
</evidence>
<organism evidence="7 8">
    <name type="scientific">Lithospermum erythrorhizon</name>
    <name type="common">Purple gromwell</name>
    <name type="synonym">Lithospermum officinale var. erythrorhizon</name>
    <dbReference type="NCBI Taxonomy" id="34254"/>
    <lineage>
        <taxon>Eukaryota</taxon>
        <taxon>Viridiplantae</taxon>
        <taxon>Streptophyta</taxon>
        <taxon>Embryophyta</taxon>
        <taxon>Tracheophyta</taxon>
        <taxon>Spermatophyta</taxon>
        <taxon>Magnoliopsida</taxon>
        <taxon>eudicotyledons</taxon>
        <taxon>Gunneridae</taxon>
        <taxon>Pentapetalae</taxon>
        <taxon>asterids</taxon>
        <taxon>lamiids</taxon>
        <taxon>Boraginales</taxon>
        <taxon>Boraginaceae</taxon>
        <taxon>Boraginoideae</taxon>
        <taxon>Lithospermeae</taxon>
        <taxon>Lithospermum</taxon>
    </lineage>
</organism>
<evidence type="ECO:0000313" key="7">
    <source>
        <dbReference type="EMBL" id="GAA0185641.1"/>
    </source>
</evidence>
<feature type="coiled-coil region" evidence="6">
    <location>
        <begin position="186"/>
        <end position="213"/>
    </location>
</feature>
<comment type="similarity">
    <text evidence="1">Belongs to the FLX family.</text>
</comment>
<sequence>MAGRHHMPRQNDNFHGYHGDLRAHLSRRPVPLPPHPIALEEELELQHREMEGIVVENRNVVEDNVTLQRELTAVKDEIRRLGEVIPQVRADGDDRRRELLDRGLKLEAELRAAEHSRKEAAQLRAEAKKLNVMQQDLSSEVKKLTKDIDRLKPDNKQVASIKADLNGIHKDLAEVRRTFEYEKKANEELLEQNHVLEKNLLSAAREIEKLRAEKRARDVASYESFKRSPEHRYRLGGYGDTYGEARWAPYERHGPSRH</sequence>
<evidence type="ECO:0000256" key="4">
    <source>
        <dbReference type="ARBA" id="ARBA00023054"/>
    </source>
</evidence>
<evidence type="ECO:0000256" key="5">
    <source>
        <dbReference type="ARBA" id="ARBA00023089"/>
    </source>
</evidence>
<keyword evidence="4 6" id="KW-0175">Coiled coil</keyword>